<dbReference type="eggNOG" id="COG0726">
    <property type="taxonomic scope" value="Bacteria"/>
</dbReference>
<dbReference type="GO" id="GO:0016020">
    <property type="term" value="C:membrane"/>
    <property type="evidence" value="ECO:0007669"/>
    <property type="project" value="TreeGrafter"/>
</dbReference>
<proteinExistence type="inferred from homology"/>
<dbReference type="InterPro" id="IPR011330">
    <property type="entry name" value="Glyco_hydro/deAcase_b/a-brl"/>
</dbReference>
<dbReference type="InterPro" id="IPR050248">
    <property type="entry name" value="Polysacc_deacetylase_ArnD"/>
</dbReference>
<dbReference type="Gene3D" id="3.20.20.370">
    <property type="entry name" value="Glycoside hydrolase/deacetylase"/>
    <property type="match status" value="1"/>
</dbReference>
<evidence type="ECO:0000256" key="6">
    <source>
        <dbReference type="ARBA" id="ARBA00032976"/>
    </source>
</evidence>
<dbReference type="HOGENOM" id="CLU_071828_0_0_5"/>
<accession>B0T4M3</accession>
<keyword evidence="7" id="KW-0732">Signal</keyword>
<dbReference type="SUPFAM" id="SSF88713">
    <property type="entry name" value="Glycoside hydrolase/deacetylase"/>
    <property type="match status" value="1"/>
</dbReference>
<dbReference type="Pfam" id="PF01522">
    <property type="entry name" value="Polysacc_deac_1"/>
    <property type="match status" value="1"/>
</dbReference>
<sequence length="311" mass="33855">MGIEGLKGVVRWLAPLIAVAATADLAQAATPVKMALTFDDLPAHSALPPGVSRMDVAGRLLAAFHDAGTGPVYGFVNGVQEEREPGSIGVLSLWRAAGHPLANHTWSHINLNTNSLADWEADLVRNEPLLEKHMAGQDWHWLRYPFLSEGETPDKHAAARKVLKAHGYRIASVTMSFGDYAWNEPYARCMAKGDTAAVAAMEASYLKAAKDSLDFSRGLSAKLYGRDIPYVLLMHAGAFDARMAPRLLKMYRGNGVTFVTLEEAERDKFYAADDKTEATAAPTTLEEAMRAKGPPVPPLVLPFADLEKLCR</sequence>
<feature type="domain" description="NodB homology" evidence="8">
    <location>
        <begin position="32"/>
        <end position="259"/>
    </location>
</feature>
<keyword evidence="5" id="KW-0378">Hydrolase</keyword>
<feature type="signal peptide" evidence="7">
    <location>
        <begin position="1"/>
        <end position="28"/>
    </location>
</feature>
<comment type="similarity">
    <text evidence="2">Belongs to the polysaccharide deacetylase family.</text>
</comment>
<dbReference type="KEGG" id="cak:Caul_1846"/>
<dbReference type="PANTHER" id="PTHR10587">
    <property type="entry name" value="GLYCOSYL TRANSFERASE-RELATED"/>
    <property type="match status" value="1"/>
</dbReference>
<evidence type="ECO:0000256" key="4">
    <source>
        <dbReference type="ARBA" id="ARBA00022723"/>
    </source>
</evidence>
<protein>
    <recommendedName>
        <fullName evidence="3">Chitooligosaccharide deacetylase</fullName>
    </recommendedName>
    <alternativeName>
        <fullName evidence="6">Nodulation protein B</fullName>
    </alternativeName>
</protein>
<dbReference type="InterPro" id="IPR002509">
    <property type="entry name" value="NODB_dom"/>
</dbReference>
<evidence type="ECO:0000259" key="8">
    <source>
        <dbReference type="PROSITE" id="PS51677"/>
    </source>
</evidence>
<dbReference type="AlphaFoldDB" id="B0T4M3"/>
<evidence type="ECO:0000256" key="3">
    <source>
        <dbReference type="ARBA" id="ARBA00020071"/>
    </source>
</evidence>
<dbReference type="PANTHER" id="PTHR10587:SF133">
    <property type="entry name" value="CHITIN DEACETYLASE 1-RELATED"/>
    <property type="match status" value="1"/>
</dbReference>
<comment type="function">
    <text evidence="1">Is involved in generating a small heat-stable compound (Nod), an acylated oligomer of N-acetylglucosamine, that stimulates mitosis in various plant protoplasts.</text>
</comment>
<feature type="chain" id="PRO_5002753040" description="Chitooligosaccharide deacetylase" evidence="7">
    <location>
        <begin position="29"/>
        <end position="311"/>
    </location>
</feature>
<dbReference type="PROSITE" id="PS51677">
    <property type="entry name" value="NODB"/>
    <property type="match status" value="1"/>
</dbReference>
<evidence type="ECO:0000256" key="5">
    <source>
        <dbReference type="ARBA" id="ARBA00022801"/>
    </source>
</evidence>
<dbReference type="GO" id="GO:0005975">
    <property type="term" value="P:carbohydrate metabolic process"/>
    <property type="evidence" value="ECO:0007669"/>
    <property type="project" value="InterPro"/>
</dbReference>
<reference evidence="9" key="1">
    <citation type="submission" date="2008-01" db="EMBL/GenBank/DDBJ databases">
        <title>Complete sequence of chromosome of Caulobacter sp. K31.</title>
        <authorList>
            <consortium name="US DOE Joint Genome Institute"/>
            <person name="Copeland A."/>
            <person name="Lucas S."/>
            <person name="Lapidus A."/>
            <person name="Barry K."/>
            <person name="Glavina del Rio T."/>
            <person name="Dalin E."/>
            <person name="Tice H."/>
            <person name="Pitluck S."/>
            <person name="Bruce D."/>
            <person name="Goodwin L."/>
            <person name="Thompson L.S."/>
            <person name="Brettin T."/>
            <person name="Detter J.C."/>
            <person name="Han C."/>
            <person name="Schmutz J."/>
            <person name="Larimer F."/>
            <person name="Land M."/>
            <person name="Hauser L."/>
            <person name="Kyrpides N."/>
            <person name="Kim E."/>
            <person name="Stephens C."/>
            <person name="Richardson P."/>
        </authorList>
    </citation>
    <scope>NUCLEOTIDE SEQUENCE [LARGE SCALE GENOMIC DNA]</scope>
    <source>
        <strain evidence="9">K31</strain>
    </source>
</reference>
<dbReference type="STRING" id="366602.Caul_1846"/>
<dbReference type="EMBL" id="CP000927">
    <property type="protein sequence ID" value="ABZ70975.1"/>
    <property type="molecule type" value="Genomic_DNA"/>
</dbReference>
<organism evidence="9">
    <name type="scientific">Caulobacter sp. (strain K31)</name>
    <dbReference type="NCBI Taxonomy" id="366602"/>
    <lineage>
        <taxon>Bacteria</taxon>
        <taxon>Pseudomonadati</taxon>
        <taxon>Pseudomonadota</taxon>
        <taxon>Alphaproteobacteria</taxon>
        <taxon>Caulobacterales</taxon>
        <taxon>Caulobacteraceae</taxon>
        <taxon>Caulobacter</taxon>
    </lineage>
</organism>
<dbReference type="GO" id="GO:0046872">
    <property type="term" value="F:metal ion binding"/>
    <property type="evidence" value="ECO:0007669"/>
    <property type="project" value="UniProtKB-KW"/>
</dbReference>
<dbReference type="OrthoDB" id="115239at2"/>
<dbReference type="GO" id="GO:0016810">
    <property type="term" value="F:hydrolase activity, acting on carbon-nitrogen (but not peptide) bonds"/>
    <property type="evidence" value="ECO:0007669"/>
    <property type="project" value="InterPro"/>
</dbReference>
<evidence type="ECO:0000256" key="1">
    <source>
        <dbReference type="ARBA" id="ARBA00003236"/>
    </source>
</evidence>
<evidence type="ECO:0000256" key="2">
    <source>
        <dbReference type="ARBA" id="ARBA00010973"/>
    </source>
</evidence>
<keyword evidence="4" id="KW-0479">Metal-binding</keyword>
<gene>
    <name evidence="9" type="ordered locus">Caul_1846</name>
</gene>
<name>B0T4M3_CAUSK</name>
<evidence type="ECO:0000256" key="7">
    <source>
        <dbReference type="SAM" id="SignalP"/>
    </source>
</evidence>
<dbReference type="CDD" id="cd10960">
    <property type="entry name" value="CE4_NodB_like_1"/>
    <property type="match status" value="1"/>
</dbReference>
<evidence type="ECO:0000313" key="9">
    <source>
        <dbReference type="EMBL" id="ABZ70975.1"/>
    </source>
</evidence>